<dbReference type="GO" id="GO:0034755">
    <property type="term" value="P:iron ion transmembrane transport"/>
    <property type="evidence" value="ECO:0007669"/>
    <property type="project" value="TreeGrafter"/>
</dbReference>
<keyword evidence="3" id="KW-0813">Transport</keyword>
<gene>
    <name evidence="8" type="ORF">IFM89_001158</name>
</gene>
<comment type="similarity">
    <text evidence="2">Belongs to the NRAMP (TC 2.A.55) family.</text>
</comment>
<dbReference type="InterPro" id="IPR002423">
    <property type="entry name" value="Cpn60/GroEL/TCP-1"/>
</dbReference>
<keyword evidence="5" id="KW-1133">Transmembrane helix</keyword>
<keyword evidence="6" id="KW-0472">Membrane</keyword>
<dbReference type="InterPro" id="IPR001046">
    <property type="entry name" value="NRAMP_fam"/>
</dbReference>
<dbReference type="Pfam" id="PF01566">
    <property type="entry name" value="Nramp"/>
    <property type="match status" value="1"/>
</dbReference>
<evidence type="ECO:0000256" key="6">
    <source>
        <dbReference type="ARBA" id="ARBA00023136"/>
    </source>
</evidence>
<dbReference type="GO" id="GO:0016020">
    <property type="term" value="C:membrane"/>
    <property type="evidence" value="ECO:0007669"/>
    <property type="project" value="UniProtKB-SubCell"/>
</dbReference>
<feature type="compositionally biased region" description="Basic and acidic residues" evidence="7">
    <location>
        <begin position="95"/>
        <end position="105"/>
    </location>
</feature>
<dbReference type="EMBL" id="JADFTS010000002">
    <property type="protein sequence ID" value="KAF9618435.1"/>
    <property type="molecule type" value="Genomic_DNA"/>
</dbReference>
<dbReference type="AlphaFoldDB" id="A0A835IIC5"/>
<dbReference type="Gene3D" id="1.10.560.10">
    <property type="entry name" value="GroEL-like equatorial domain"/>
    <property type="match status" value="1"/>
</dbReference>
<dbReference type="PANTHER" id="PTHR11706">
    <property type="entry name" value="SOLUTE CARRIER PROTEIN FAMILY 11 MEMBER"/>
    <property type="match status" value="1"/>
</dbReference>
<accession>A0A835IIC5</accession>
<proteinExistence type="inferred from homology"/>
<feature type="region of interest" description="Disordered" evidence="7">
    <location>
        <begin position="93"/>
        <end position="143"/>
    </location>
</feature>
<dbReference type="Pfam" id="PF00118">
    <property type="entry name" value="Cpn60_TCP1"/>
    <property type="match status" value="1"/>
</dbReference>
<dbReference type="Proteomes" id="UP000631114">
    <property type="component" value="Unassembled WGS sequence"/>
</dbReference>
<reference evidence="8 9" key="1">
    <citation type="submission" date="2020-10" db="EMBL/GenBank/DDBJ databases">
        <title>The Coptis chinensis genome and diversification of protoberbering-type alkaloids.</title>
        <authorList>
            <person name="Wang B."/>
            <person name="Shu S."/>
            <person name="Song C."/>
            <person name="Liu Y."/>
        </authorList>
    </citation>
    <scope>NUCLEOTIDE SEQUENCE [LARGE SCALE GENOMIC DNA]</scope>
    <source>
        <strain evidence="8">HL-2020</strain>
        <tissue evidence="8">Leaf</tissue>
    </source>
</reference>
<dbReference type="InterPro" id="IPR027413">
    <property type="entry name" value="GROEL-like_equatorial_sf"/>
</dbReference>
<dbReference type="PRINTS" id="PR00447">
    <property type="entry name" value="NATRESASSCMP"/>
</dbReference>
<comment type="subcellular location">
    <subcellularLocation>
        <location evidence="1">Membrane</location>
        <topology evidence="1">Multi-pass membrane protein</topology>
    </subcellularLocation>
</comment>
<dbReference type="PANTHER" id="PTHR11706:SF33">
    <property type="entry name" value="NATURAL RESISTANCE-ASSOCIATED MACROPHAGE PROTEIN 2"/>
    <property type="match status" value="1"/>
</dbReference>
<evidence type="ECO:0000313" key="8">
    <source>
        <dbReference type="EMBL" id="KAF9618435.1"/>
    </source>
</evidence>
<evidence type="ECO:0000256" key="1">
    <source>
        <dbReference type="ARBA" id="ARBA00004141"/>
    </source>
</evidence>
<keyword evidence="4" id="KW-0812">Transmembrane</keyword>
<evidence type="ECO:0000256" key="3">
    <source>
        <dbReference type="ARBA" id="ARBA00022448"/>
    </source>
</evidence>
<dbReference type="GO" id="GO:0015086">
    <property type="term" value="F:cadmium ion transmembrane transporter activity"/>
    <property type="evidence" value="ECO:0007669"/>
    <property type="project" value="TreeGrafter"/>
</dbReference>
<evidence type="ECO:0000256" key="4">
    <source>
        <dbReference type="ARBA" id="ARBA00022692"/>
    </source>
</evidence>
<sequence length="401" mass="44384">MLDLYGVGVSAGAGAAKQSRLRPSIIPPTSRSMIKVHLSIREEIEKVLTGTNVIDNESDDSESDVDTEDERYIEVGIKNMGSLNLGDQESIVSTKNKERSEDKHLCNANVNNGPETLQASEKDETGEDKSVESIGHEPLQASERDGMQLQQLMGGGGQLPREIPIRTRVARVLIVPKFRNKWAFGDENIRFTCIGSDVSLGVHSPRQALDMVKVKEEECRRKTNKMGKGILSLPTAIVEKGIVVGGGCTLLRLAAKIDSIRVTLDNEEQKMVAIVKRAMSYPLKLIAKNSGDNRSVVMERKKKKMKKGPISQTRKPGFSNEYNFFRSRKFTIRLGVATGKHLAELCRDEYPKWARYLLWIMAELALNGADIQEVIGSAIAIQILSHGYLPLWAGVLITSID</sequence>
<feature type="compositionally biased region" description="Polar residues" evidence="7">
    <location>
        <begin position="108"/>
        <end position="119"/>
    </location>
</feature>
<protein>
    <submittedName>
        <fullName evidence="8">Uncharacterized protein</fullName>
    </submittedName>
</protein>
<dbReference type="GO" id="GO:0005524">
    <property type="term" value="F:ATP binding"/>
    <property type="evidence" value="ECO:0007669"/>
    <property type="project" value="InterPro"/>
</dbReference>
<evidence type="ECO:0000313" key="9">
    <source>
        <dbReference type="Proteomes" id="UP000631114"/>
    </source>
</evidence>
<organism evidence="8 9">
    <name type="scientific">Coptis chinensis</name>
    <dbReference type="NCBI Taxonomy" id="261450"/>
    <lineage>
        <taxon>Eukaryota</taxon>
        <taxon>Viridiplantae</taxon>
        <taxon>Streptophyta</taxon>
        <taxon>Embryophyta</taxon>
        <taxon>Tracheophyta</taxon>
        <taxon>Spermatophyta</taxon>
        <taxon>Magnoliopsida</taxon>
        <taxon>Ranunculales</taxon>
        <taxon>Ranunculaceae</taxon>
        <taxon>Coptidoideae</taxon>
        <taxon>Coptis</taxon>
    </lineage>
</organism>
<evidence type="ECO:0000256" key="2">
    <source>
        <dbReference type="ARBA" id="ARBA00009965"/>
    </source>
</evidence>
<dbReference type="GO" id="GO:0005384">
    <property type="term" value="F:manganese ion transmembrane transporter activity"/>
    <property type="evidence" value="ECO:0007669"/>
    <property type="project" value="TreeGrafter"/>
</dbReference>
<keyword evidence="9" id="KW-1185">Reference proteome</keyword>
<comment type="caution">
    <text evidence="8">The sequence shown here is derived from an EMBL/GenBank/DDBJ whole genome shotgun (WGS) entry which is preliminary data.</text>
</comment>
<name>A0A835IIC5_9MAGN</name>
<dbReference type="OrthoDB" id="409173at2759"/>
<evidence type="ECO:0000256" key="5">
    <source>
        <dbReference type="ARBA" id="ARBA00022989"/>
    </source>
</evidence>
<feature type="compositionally biased region" description="Basic and acidic residues" evidence="7">
    <location>
        <begin position="120"/>
        <end position="135"/>
    </location>
</feature>
<evidence type="ECO:0000256" key="7">
    <source>
        <dbReference type="SAM" id="MobiDB-lite"/>
    </source>
</evidence>
<dbReference type="SUPFAM" id="SSF48592">
    <property type="entry name" value="GroEL equatorial domain-like"/>
    <property type="match status" value="1"/>
</dbReference>